<evidence type="ECO:0000313" key="4">
    <source>
        <dbReference type="Proteomes" id="UP000050761"/>
    </source>
</evidence>
<dbReference type="Pfam" id="PF02932">
    <property type="entry name" value="Neur_chan_memb"/>
    <property type="match status" value="1"/>
</dbReference>
<dbReference type="SUPFAM" id="SSF90112">
    <property type="entry name" value="Neurotransmitter-gated ion-channel transmembrane pore"/>
    <property type="match status" value="1"/>
</dbReference>
<dbReference type="OrthoDB" id="8890589at2759"/>
<feature type="domain" description="Neurotransmitter-gated ion-channel transmembrane" evidence="2">
    <location>
        <begin position="96"/>
        <end position="190"/>
    </location>
</feature>
<accession>A0A3P8BJ31</accession>
<dbReference type="Gene3D" id="1.20.58.390">
    <property type="entry name" value="Neurotransmitter-gated ion-channel transmembrane domain"/>
    <property type="match status" value="1"/>
</dbReference>
<keyword evidence="1" id="KW-0812">Transmembrane</keyword>
<dbReference type="EMBL" id="UZAH01030221">
    <property type="protein sequence ID" value="VDP09738.1"/>
    <property type="molecule type" value="Genomic_DNA"/>
</dbReference>
<dbReference type="InterPro" id="IPR006029">
    <property type="entry name" value="Neurotrans-gated_channel_TM"/>
</dbReference>
<feature type="transmembrane region" description="Helical" evidence="1">
    <location>
        <begin position="88"/>
        <end position="112"/>
    </location>
</feature>
<evidence type="ECO:0000313" key="3">
    <source>
        <dbReference type="EMBL" id="VDP09738.1"/>
    </source>
</evidence>
<keyword evidence="1" id="KW-0472">Membrane</keyword>
<dbReference type="GO" id="GO:0004888">
    <property type="term" value="F:transmembrane signaling receptor activity"/>
    <property type="evidence" value="ECO:0007669"/>
    <property type="project" value="InterPro"/>
</dbReference>
<name>A0A183G7G3_HELPZ</name>
<keyword evidence="1" id="KW-1133">Transmembrane helix</keyword>
<accession>A0A183G7G3</accession>
<dbReference type="GO" id="GO:0005230">
    <property type="term" value="F:extracellular ligand-gated monoatomic ion channel activity"/>
    <property type="evidence" value="ECO:0007669"/>
    <property type="project" value="UniProtKB-ARBA"/>
</dbReference>
<gene>
    <name evidence="3" type="ORF">HPBE_LOCUS17727</name>
</gene>
<sequence length="271" mass="31248">MRFAYGRRCHCNIGDSIPDAHVKKEMNATWFLDGPIRYNPEIGLPEFHIISLEHGYCNGVFHYTITPNSSRLGDFSCLLGMVNLKRAIGFHLVQSYIPTALIVAISWVSFWIDRRAVPARVSLSFTTLLTLSTQGNGIRYALPPVSYAKAIDYFYGVCMLFIFGVLLEFAMVNSYMRRANKYNHMAEKLQAGYGHRHMISTADYDSEYDEGPMSTKYYPHINKNSASLMYKALRYSRRALSIDKASRFAFPSVFLLFNLVYWMYYMREDSQ</sequence>
<reference evidence="3 4" key="1">
    <citation type="submission" date="2018-11" db="EMBL/GenBank/DDBJ databases">
        <authorList>
            <consortium name="Pathogen Informatics"/>
        </authorList>
    </citation>
    <scope>NUCLEOTIDE SEQUENCE [LARGE SCALE GENOMIC DNA]</scope>
</reference>
<feature type="transmembrane region" description="Helical" evidence="1">
    <location>
        <begin position="248"/>
        <end position="265"/>
    </location>
</feature>
<evidence type="ECO:0000259" key="2">
    <source>
        <dbReference type="Pfam" id="PF02932"/>
    </source>
</evidence>
<feature type="transmembrane region" description="Helical" evidence="1">
    <location>
        <begin position="153"/>
        <end position="175"/>
    </location>
</feature>
<dbReference type="InterPro" id="IPR038050">
    <property type="entry name" value="Neuro_actylchol_rec"/>
</dbReference>
<reference evidence="5" key="2">
    <citation type="submission" date="2019-09" db="UniProtKB">
        <authorList>
            <consortium name="WormBaseParasite"/>
        </authorList>
    </citation>
    <scope>IDENTIFICATION</scope>
</reference>
<protein>
    <submittedName>
        <fullName evidence="5">Neur_chan_memb domain-containing protein</fullName>
    </submittedName>
</protein>
<evidence type="ECO:0000313" key="5">
    <source>
        <dbReference type="WBParaSite" id="HPBE_0001772801-mRNA-1"/>
    </source>
</evidence>
<dbReference type="GO" id="GO:0016020">
    <property type="term" value="C:membrane"/>
    <property type="evidence" value="ECO:0007669"/>
    <property type="project" value="InterPro"/>
</dbReference>
<dbReference type="Proteomes" id="UP000050761">
    <property type="component" value="Unassembled WGS sequence"/>
</dbReference>
<dbReference type="InterPro" id="IPR036719">
    <property type="entry name" value="Neuro-gated_channel_TM_sf"/>
</dbReference>
<evidence type="ECO:0000256" key="1">
    <source>
        <dbReference type="SAM" id="Phobius"/>
    </source>
</evidence>
<dbReference type="WBParaSite" id="HPBE_0001772801-mRNA-1">
    <property type="protein sequence ID" value="HPBE_0001772801-mRNA-1"/>
    <property type="gene ID" value="HPBE_0001772801"/>
</dbReference>
<dbReference type="InterPro" id="IPR006028">
    <property type="entry name" value="GABAA/Glycine_rcpt"/>
</dbReference>
<keyword evidence="4" id="KW-1185">Reference proteome</keyword>
<dbReference type="PANTHER" id="PTHR18945">
    <property type="entry name" value="NEUROTRANSMITTER GATED ION CHANNEL"/>
    <property type="match status" value="1"/>
</dbReference>
<proteinExistence type="predicted"/>
<dbReference type="CDD" id="cd19049">
    <property type="entry name" value="LGIC_TM_anion"/>
    <property type="match status" value="1"/>
</dbReference>
<dbReference type="InterPro" id="IPR006201">
    <property type="entry name" value="Neur_channel"/>
</dbReference>
<dbReference type="PRINTS" id="PR00253">
    <property type="entry name" value="GABAARECEPTR"/>
</dbReference>
<organism evidence="4 5">
    <name type="scientific">Heligmosomoides polygyrus</name>
    <name type="common">Parasitic roundworm</name>
    <dbReference type="NCBI Taxonomy" id="6339"/>
    <lineage>
        <taxon>Eukaryota</taxon>
        <taxon>Metazoa</taxon>
        <taxon>Ecdysozoa</taxon>
        <taxon>Nematoda</taxon>
        <taxon>Chromadorea</taxon>
        <taxon>Rhabditida</taxon>
        <taxon>Rhabditina</taxon>
        <taxon>Rhabditomorpha</taxon>
        <taxon>Strongyloidea</taxon>
        <taxon>Heligmosomidae</taxon>
        <taxon>Heligmosomoides</taxon>
    </lineage>
</organism>
<dbReference type="AlphaFoldDB" id="A0A183G7G3"/>